<evidence type="ECO:0000313" key="1">
    <source>
        <dbReference type="EMBL" id="TWU06329.1"/>
    </source>
</evidence>
<protein>
    <submittedName>
        <fullName evidence="1">Uncharacterized protein</fullName>
    </submittedName>
</protein>
<keyword evidence="2" id="KW-1185">Reference proteome</keyword>
<dbReference type="RefSeq" id="WP_146519425.1">
    <property type="nucleotide sequence ID" value="NZ_CP151726.1"/>
</dbReference>
<dbReference type="OrthoDB" id="9776971at2"/>
<dbReference type="InterPro" id="IPR017853">
    <property type="entry name" value="GH"/>
</dbReference>
<evidence type="ECO:0000313" key="2">
    <source>
        <dbReference type="Proteomes" id="UP000320176"/>
    </source>
</evidence>
<dbReference type="Gene3D" id="3.20.20.80">
    <property type="entry name" value="Glycosidases"/>
    <property type="match status" value="1"/>
</dbReference>
<comment type="caution">
    <text evidence="1">The sequence shown here is derived from an EMBL/GenBank/DDBJ whole genome shotgun (WGS) entry which is preliminary data.</text>
</comment>
<dbReference type="Gene3D" id="2.60.120.260">
    <property type="entry name" value="Galactose-binding domain-like"/>
    <property type="match status" value="1"/>
</dbReference>
<organism evidence="1 2">
    <name type="scientific">Stieleria varia</name>
    <dbReference type="NCBI Taxonomy" id="2528005"/>
    <lineage>
        <taxon>Bacteria</taxon>
        <taxon>Pseudomonadati</taxon>
        <taxon>Planctomycetota</taxon>
        <taxon>Planctomycetia</taxon>
        <taxon>Pirellulales</taxon>
        <taxon>Pirellulaceae</taxon>
        <taxon>Stieleria</taxon>
    </lineage>
</organism>
<sequence>MNTPHAIPRVLGLLVLFVVLIAKTAFAADGRMALIDAEKPMGGWTFDNGQEFPGAVGNLELQPGSSPPTLVLHGDFSGGGNYVQAAKSLPDISIDSIAFDIKVPAGIGKVTTRLIDGTGQCHQLDIRLNDKGGWQRYTFPVARYFASLEAGSPMDIVSRYEKWSGANDGRWHQPLKLFVILAGKETLREGSIAIRDVTVIPTPPKTEVAATIRLDEFGESGTGNWEYNNGDEFKGATGGLKVIETSDQNRALQLAADFSGGGRYVGVRQRLNSSAVKTTKMIRLKLKGENVSQYSLRLVDETGQCHQRGGLKVSSDGQWHTVELDPTEIAGGEHWAGANDGQWHGALTLIELMLSTASSDGGPMKLEIADIQADVIVEAQESAASWSDDFEASGSVWIPQGGVSLAEAGKGGKAMHLHRTLDDLQTPTIATSPWFPVRRGQHIIRYRTKSALHSPDNSFHVAVTLELADASGHAVDTIPLGITFGDSDWSEKDATVAVSEETTMARLRVELKKTYGEFYIDDITMSRLEVQPLEQTVKDIRIATAAVGNLFLPNDPLAFQFTVNTAKPLSPADQWIRCSVRDYRGDDVLSLSESKLTRSSGGNAYTTSVTLPAEKLNVGQFYELHVAVPQGLGADAAEFCGFAILPEAAAKQFEPEKIPFTIRNWDSRIGDYFLLADRLGIRMMGVWGGWSNEPPYRPHLPGLEVCEKLGAKWVTGTPASEVERNGFAKVSEESLRRGMTNFLKAYADRGLAMIAQGNEPHGTGQKVLDNVKAYKAIYESVKAFDPNIEVIGTSVEPNEEYFQAGYQEYLDSYDFHVYEHYTSVRKVMRQYRELMKKYDAVKPIHSTELGLNSQGQTRLAVAIELIKKCTVFFAEGGKTVSWFTIQYPDPKGRARGQFGDSHCVFDCKFNNYNPRLDAIAYYNMINALTDKRFVREDQREDGSQVFVFQNDAGETLVVAWNDTKETEITIGVPVEAEVETIRIDGQRGQIAVQDGTARVGVAEEPVMLLYRNASAQE</sequence>
<dbReference type="Proteomes" id="UP000320176">
    <property type="component" value="Unassembled WGS sequence"/>
</dbReference>
<dbReference type="EMBL" id="SJPN01000002">
    <property type="protein sequence ID" value="TWU06329.1"/>
    <property type="molecule type" value="Genomic_DNA"/>
</dbReference>
<dbReference type="AlphaFoldDB" id="A0A5C6B4U6"/>
<reference evidence="1 2" key="1">
    <citation type="submission" date="2019-02" db="EMBL/GenBank/DDBJ databases">
        <title>Deep-cultivation of Planctomycetes and their phenomic and genomic characterization uncovers novel biology.</title>
        <authorList>
            <person name="Wiegand S."/>
            <person name="Jogler M."/>
            <person name="Boedeker C."/>
            <person name="Pinto D."/>
            <person name="Vollmers J."/>
            <person name="Rivas-Marin E."/>
            <person name="Kohn T."/>
            <person name="Peeters S.H."/>
            <person name="Heuer A."/>
            <person name="Rast P."/>
            <person name="Oberbeckmann S."/>
            <person name="Bunk B."/>
            <person name="Jeske O."/>
            <person name="Meyerdierks A."/>
            <person name="Storesund J.E."/>
            <person name="Kallscheuer N."/>
            <person name="Luecker S."/>
            <person name="Lage O.M."/>
            <person name="Pohl T."/>
            <person name="Merkel B.J."/>
            <person name="Hornburger P."/>
            <person name="Mueller R.-W."/>
            <person name="Bruemmer F."/>
            <person name="Labrenz M."/>
            <person name="Spormann A.M."/>
            <person name="Op Den Camp H."/>
            <person name="Overmann J."/>
            <person name="Amann R."/>
            <person name="Jetten M.S.M."/>
            <person name="Mascher T."/>
            <person name="Medema M.H."/>
            <person name="Devos D.P."/>
            <person name="Kaster A.-K."/>
            <person name="Ovreas L."/>
            <person name="Rohde M."/>
            <person name="Galperin M.Y."/>
            <person name="Jogler C."/>
        </authorList>
    </citation>
    <scope>NUCLEOTIDE SEQUENCE [LARGE SCALE GENOMIC DNA]</scope>
    <source>
        <strain evidence="1 2">Pla52n</strain>
    </source>
</reference>
<dbReference type="SUPFAM" id="SSF51445">
    <property type="entry name" value="(Trans)glycosidases"/>
    <property type="match status" value="1"/>
</dbReference>
<gene>
    <name evidence="1" type="ORF">Pla52n_20500</name>
</gene>
<name>A0A5C6B4U6_9BACT</name>
<proteinExistence type="predicted"/>
<accession>A0A5C6B4U6</accession>